<protein>
    <submittedName>
        <fullName evidence="1">Uncharacterized protein</fullName>
    </submittedName>
</protein>
<dbReference type="EMBL" id="MHKQ01000011">
    <property type="protein sequence ID" value="OGY94209.1"/>
    <property type="molecule type" value="Genomic_DNA"/>
</dbReference>
<proteinExistence type="predicted"/>
<gene>
    <name evidence="1" type="ORF">A2406_01895</name>
</gene>
<name>A0A1G2C090_9BACT</name>
<evidence type="ECO:0000313" key="2">
    <source>
        <dbReference type="Proteomes" id="UP000177626"/>
    </source>
</evidence>
<accession>A0A1G2C090</accession>
<reference evidence="1 2" key="1">
    <citation type="journal article" date="2016" name="Nat. Commun.">
        <title>Thousands of microbial genomes shed light on interconnected biogeochemical processes in an aquifer system.</title>
        <authorList>
            <person name="Anantharaman K."/>
            <person name="Brown C.T."/>
            <person name="Hug L.A."/>
            <person name="Sharon I."/>
            <person name="Castelle C.J."/>
            <person name="Probst A.J."/>
            <person name="Thomas B.C."/>
            <person name="Singh A."/>
            <person name="Wilkins M.J."/>
            <person name="Karaoz U."/>
            <person name="Brodie E.L."/>
            <person name="Williams K.H."/>
            <person name="Hubbard S.S."/>
            <person name="Banfield J.F."/>
        </authorList>
    </citation>
    <scope>NUCLEOTIDE SEQUENCE [LARGE SCALE GENOMIC DNA]</scope>
</reference>
<organism evidence="1 2">
    <name type="scientific">Candidatus Komeilibacteria bacterium RIFOXYC1_FULL_37_11</name>
    <dbReference type="NCBI Taxonomy" id="1798555"/>
    <lineage>
        <taxon>Bacteria</taxon>
        <taxon>Candidatus Komeiliibacteriota</taxon>
    </lineage>
</organism>
<evidence type="ECO:0000313" key="1">
    <source>
        <dbReference type="EMBL" id="OGY94209.1"/>
    </source>
</evidence>
<comment type="caution">
    <text evidence="1">The sequence shown here is derived from an EMBL/GenBank/DDBJ whole genome shotgun (WGS) entry which is preliminary data.</text>
</comment>
<sequence length="1235" mass="128501">MSLIKKLFVFSLVLTTVLWSFGGLSVVNAAGNYGAGSLLAPEGVKDAAVYYIGSDGMKYVFPDVKTYNTWYTDFSDVVKVSIAELDMYEDGGAVTYRPGTKLVTHQNTAKVYAVGPGGLLHWIPTATVAEDLYGANWGSMVMDVIPGYFSSSYTTGSDLSDMYPTGTILKMGEDMYYVDGTDVRPFADADAFEANGFAYANLITVSSVSAYGTGESVTGEESELSGFMPGESNGPVVVDGNLTVSLYQTPEEVNLPVGSPNDFLGFKLAAGSAAVSVEAITLTSYGLGTSTEIDNVTIYQDGLKIGTSKNINSDREAVFNFSSPIEIAANSSVMLTAKATLVGASASETYALGVAEAADVVTGGSVGGSFPVQGNLMTAVSATIGAVTLTSPDTSNATVNFGEDNVLLASFTLTTSSTEPLLWETARLRNGGTNNADVVNNLRIEVDGDVVDEGVSLVDKYVNFDMGNLLIAKGDTLTVDIYGDIGVASVNNTVDLYVDSASDFIFMGQTYGFGVQISSIAIFDAAGDGKTITLASADFTIDMDKTATPSRDVQSGTDDVVLATISFTSNGEDATINDISNTAGTDGDFYISGTGLAITEVSNFELRDTDTGVIYDITETVSTTLPGWTLAMADEISLAAGVTKTFELRVDLSGSTDSTPIDDGDTLQVTLEDGAMNVTGDDSDATITDITPSSIASGIATVRGAKLTVTTVALTNKSIVGGAGTVTPIVVYKAGLEVGDSSDLTLTSYQVDADDTNYASFTDDNIAQLDLYIVENTVSRLLKSTSNDITTDGAAGAYINFTSLNSTNRVLKAGVDVELEIRAVFASTLPTTGAFELEAVNTAGNIIVKDDQNTDVTETIANALTDSRLVTLAAEGTLKAEILTTDIKANDDMYILAGSESTHGRYLAELKFTTANEAIKLNDLALQQYGDSTGADVKLVKLYDSTGTVVAYKSPTAAGYVHFEEADFLNNKNVLAADEATSYFIGVLTKTINADGDAEGTATFDNGIQYGFASSAALAVFTDLAANDAVKATGVDSGSDIDLVEDTNGGAAEVGDYTIASTKSKTASTTGSILTVITNDMANGTLSGGNNKIIGEYKFVFANGLNRTSVNTELKAQLRTLILTLATSSGVGVTGVQVYIEGDAGNLTTAVTGVTGTATVDLTTLDTDTNLVDGTITLVVIADLAVVGADQYVQTEIADLTTDFTYNGNNGTSGANWSNARLDGISQVTGATLSN</sequence>
<dbReference type="AlphaFoldDB" id="A0A1G2C090"/>
<dbReference type="Proteomes" id="UP000177626">
    <property type="component" value="Unassembled WGS sequence"/>
</dbReference>